<accession>A0AAN8ETV7</accession>
<protein>
    <recommendedName>
        <fullName evidence="7">Amino acid transporter transmembrane domain-containing protein</fullName>
    </recommendedName>
</protein>
<comment type="similarity">
    <text evidence="2">Belongs to the amino acid/polyamine transporter 2 family.</text>
</comment>
<keyword evidence="3 6" id="KW-0812">Transmembrane</keyword>
<dbReference type="GO" id="GO:0016020">
    <property type="term" value="C:membrane"/>
    <property type="evidence" value="ECO:0007669"/>
    <property type="project" value="UniProtKB-SubCell"/>
</dbReference>
<reference evidence="8 9" key="1">
    <citation type="submission" date="2022-12" db="EMBL/GenBank/DDBJ databases">
        <title>Genomic features and morphological characterization of a novel Knufia sp. strain isolated from spacecraft assembly facility.</title>
        <authorList>
            <person name="Teixeira M."/>
            <person name="Chander A.M."/>
            <person name="Stajich J.E."/>
            <person name="Venkateswaran K."/>
        </authorList>
    </citation>
    <scope>NUCLEOTIDE SEQUENCE [LARGE SCALE GENOMIC DNA]</scope>
    <source>
        <strain evidence="8 9">FJI-L2-BK-P2</strain>
    </source>
</reference>
<gene>
    <name evidence="8" type="ORF">OHC33_006844</name>
</gene>
<feature type="transmembrane region" description="Helical" evidence="6">
    <location>
        <begin position="20"/>
        <end position="40"/>
    </location>
</feature>
<dbReference type="Proteomes" id="UP001316803">
    <property type="component" value="Unassembled WGS sequence"/>
</dbReference>
<dbReference type="EMBL" id="JAKLMC020000017">
    <property type="protein sequence ID" value="KAK5951958.1"/>
    <property type="molecule type" value="Genomic_DNA"/>
</dbReference>
<dbReference type="Pfam" id="PF01490">
    <property type="entry name" value="Aa_trans"/>
    <property type="match status" value="1"/>
</dbReference>
<dbReference type="PANTHER" id="PTHR22950">
    <property type="entry name" value="AMINO ACID TRANSPORTER"/>
    <property type="match status" value="1"/>
</dbReference>
<feature type="domain" description="Amino acid transporter transmembrane" evidence="7">
    <location>
        <begin position="20"/>
        <end position="415"/>
    </location>
</feature>
<feature type="transmembrane region" description="Helical" evidence="6">
    <location>
        <begin position="281"/>
        <end position="306"/>
    </location>
</feature>
<evidence type="ECO:0000256" key="3">
    <source>
        <dbReference type="ARBA" id="ARBA00022692"/>
    </source>
</evidence>
<feature type="transmembrane region" description="Helical" evidence="6">
    <location>
        <begin position="47"/>
        <end position="74"/>
    </location>
</feature>
<comment type="caution">
    <text evidence="8">The sequence shown here is derived from an EMBL/GenBank/DDBJ whole genome shotgun (WGS) entry which is preliminary data.</text>
</comment>
<name>A0AAN8ETV7_9EURO</name>
<feature type="transmembrane region" description="Helical" evidence="6">
    <location>
        <begin position="327"/>
        <end position="348"/>
    </location>
</feature>
<evidence type="ECO:0000259" key="7">
    <source>
        <dbReference type="Pfam" id="PF01490"/>
    </source>
</evidence>
<evidence type="ECO:0000256" key="2">
    <source>
        <dbReference type="ARBA" id="ARBA00008066"/>
    </source>
</evidence>
<evidence type="ECO:0000256" key="1">
    <source>
        <dbReference type="ARBA" id="ARBA00004141"/>
    </source>
</evidence>
<feature type="transmembrane region" description="Helical" evidence="6">
    <location>
        <begin position="129"/>
        <end position="148"/>
    </location>
</feature>
<evidence type="ECO:0000256" key="5">
    <source>
        <dbReference type="ARBA" id="ARBA00023136"/>
    </source>
</evidence>
<evidence type="ECO:0000256" key="4">
    <source>
        <dbReference type="ARBA" id="ARBA00022989"/>
    </source>
</evidence>
<comment type="subcellular location">
    <subcellularLocation>
        <location evidence="1">Membrane</location>
        <topology evidence="1">Multi-pass membrane protein</topology>
    </subcellularLocation>
</comment>
<organism evidence="8 9">
    <name type="scientific">Knufia fluminis</name>
    <dbReference type="NCBI Taxonomy" id="191047"/>
    <lineage>
        <taxon>Eukaryota</taxon>
        <taxon>Fungi</taxon>
        <taxon>Dikarya</taxon>
        <taxon>Ascomycota</taxon>
        <taxon>Pezizomycotina</taxon>
        <taxon>Eurotiomycetes</taxon>
        <taxon>Chaetothyriomycetidae</taxon>
        <taxon>Chaetothyriales</taxon>
        <taxon>Trichomeriaceae</taxon>
        <taxon>Knufia</taxon>
    </lineage>
</organism>
<proteinExistence type="inferred from homology"/>
<keyword evidence="4 6" id="KW-1133">Transmembrane helix</keyword>
<evidence type="ECO:0000313" key="8">
    <source>
        <dbReference type="EMBL" id="KAK5951958.1"/>
    </source>
</evidence>
<sequence>MSSKPTFRSIQAGSPYKTLGRWQTALIFITNEVGIGILSLPTAMQTLGLLPGIIAIVGLGLLVTYTGYILGQFYKRYPTVMNIVDCCQVMGGVPLAWVGAIAFELNIVLACASALLTMSIALNTMANHAMCTIWFVAVPAVVSCLLCIPRKFKFIAHFGIPSTISVVPALLIVMISLGAADRPQRAPPGWEKKIVVIRHPTFRDGLNACLNIAFAYSGNQGFVTVMAEMKDAGKDFTPALVMLQAFAIPTYTIVAVVIYALAGEYTTSPALGSAPIVPAKVAYGVLLPCLLGTAIVFGHTAVKYLFVVALRRIGAEEDYTRNTKRSWPLWIGIGVVFWILAFLLANAIPVFTSILSIMAALFVAWFTFGLSAVLWLFLNWKTQFSSKRRTALAILNWTIIVVTIFVNVAGMWASVSSLLAVFGDPTQEINGPFTCADNSLF</sequence>
<keyword evidence="9" id="KW-1185">Reference proteome</keyword>
<feature type="transmembrane region" description="Helical" evidence="6">
    <location>
        <begin position="154"/>
        <end position="177"/>
    </location>
</feature>
<feature type="transmembrane region" description="Helical" evidence="6">
    <location>
        <begin position="239"/>
        <end position="261"/>
    </location>
</feature>
<feature type="transmembrane region" description="Helical" evidence="6">
    <location>
        <begin position="390"/>
        <end position="413"/>
    </location>
</feature>
<dbReference type="Gene3D" id="1.20.1740.10">
    <property type="entry name" value="Amino acid/polyamine transporter I"/>
    <property type="match status" value="1"/>
</dbReference>
<evidence type="ECO:0000256" key="6">
    <source>
        <dbReference type="SAM" id="Phobius"/>
    </source>
</evidence>
<evidence type="ECO:0000313" key="9">
    <source>
        <dbReference type="Proteomes" id="UP001316803"/>
    </source>
</evidence>
<dbReference type="AlphaFoldDB" id="A0AAN8ETV7"/>
<dbReference type="PANTHER" id="PTHR22950:SF479">
    <property type="entry name" value="AMINO ACID TRANSPORTER (EUROFUNG)-RELATED"/>
    <property type="match status" value="1"/>
</dbReference>
<feature type="transmembrane region" description="Helical" evidence="6">
    <location>
        <begin position="94"/>
        <end position="117"/>
    </location>
</feature>
<dbReference type="GO" id="GO:0015179">
    <property type="term" value="F:L-amino acid transmembrane transporter activity"/>
    <property type="evidence" value="ECO:0007669"/>
    <property type="project" value="TreeGrafter"/>
</dbReference>
<feature type="transmembrane region" description="Helical" evidence="6">
    <location>
        <begin position="354"/>
        <end position="378"/>
    </location>
</feature>
<dbReference type="FunFam" id="1.20.1740.10:FF:000039">
    <property type="entry name" value="Neutral amino acid transporter (Eurofung)"/>
    <property type="match status" value="1"/>
</dbReference>
<keyword evidence="5 6" id="KW-0472">Membrane</keyword>
<dbReference type="InterPro" id="IPR013057">
    <property type="entry name" value="AA_transpt_TM"/>
</dbReference>